<keyword evidence="2" id="KW-1185">Reference proteome</keyword>
<organism evidence="1 2">
    <name type="scientific">Cobetia amphilecti</name>
    <dbReference type="NCBI Taxonomy" id="1055104"/>
    <lineage>
        <taxon>Bacteria</taxon>
        <taxon>Pseudomonadati</taxon>
        <taxon>Pseudomonadota</taxon>
        <taxon>Gammaproteobacteria</taxon>
        <taxon>Oceanospirillales</taxon>
        <taxon>Halomonadaceae</taxon>
        <taxon>Cobetia</taxon>
    </lineage>
</organism>
<comment type="caution">
    <text evidence="1">The sequence shown here is derived from an EMBL/GenBank/DDBJ whole genome shotgun (WGS) entry which is preliminary data.</text>
</comment>
<sequence length="112" mass="12454">MDEMTILSVNAHHDLQDHTPLALTTSAEGFTLLLAKTQSETYLVIVQFLGQTVSTLELASARYADFVIQLIDEHIRRHPGIQGTDLDMHIRLKAKDHLPRTPLPSNFLAPAA</sequence>
<dbReference type="Proteomes" id="UP001229025">
    <property type="component" value="Unassembled WGS sequence"/>
</dbReference>
<dbReference type="RefSeq" id="WP_043333935.1">
    <property type="nucleotide sequence ID" value="NZ_JASCSA010000021.1"/>
</dbReference>
<reference evidence="1 2" key="1">
    <citation type="submission" date="2023-04" db="EMBL/GenBank/DDBJ databases">
        <authorList>
            <person name="Otstavnykh N."/>
            <person name="Seitkalieva A."/>
            <person name="Bystritskaya E."/>
        </authorList>
    </citation>
    <scope>NUCLEOTIDE SEQUENCE [LARGE SCALE GENOMIC DNA]</scope>
    <source>
        <strain evidence="1 2">NRIC 0815</strain>
    </source>
</reference>
<gene>
    <name evidence="1" type="ORF">QLT01_16740</name>
</gene>
<evidence type="ECO:0000313" key="1">
    <source>
        <dbReference type="EMBL" id="MDI5885992.1"/>
    </source>
</evidence>
<proteinExistence type="predicted"/>
<reference evidence="2" key="2">
    <citation type="submission" date="2023-07" db="EMBL/GenBank/DDBJ databases">
        <title>Genome-based characterization of strain KMM 296 and proposal for reclassification of Cobetia litoralis and Cobetia pacifica, and emended description of the species Cobetia amphilecti and Cobetia marina.</title>
        <authorList>
            <person name="Balabanova L."/>
            <person name="Nedashkovskaya O."/>
        </authorList>
    </citation>
    <scope>NUCLEOTIDE SEQUENCE [LARGE SCALE GENOMIC DNA]</scope>
    <source>
        <strain evidence="2">NRIC 0815</strain>
    </source>
</reference>
<evidence type="ECO:0000313" key="2">
    <source>
        <dbReference type="Proteomes" id="UP001229025"/>
    </source>
</evidence>
<dbReference type="EMBL" id="JASCSA010000021">
    <property type="protein sequence ID" value="MDI5885992.1"/>
    <property type="molecule type" value="Genomic_DNA"/>
</dbReference>
<protein>
    <submittedName>
        <fullName evidence="1">Uncharacterized protein</fullName>
    </submittedName>
</protein>
<name>A0ABT6UWW7_9GAMM</name>
<accession>A0ABT6UWW7</accession>